<evidence type="ECO:0000313" key="1">
    <source>
        <dbReference type="EMBL" id="RCV42447.1"/>
    </source>
</evidence>
<dbReference type="AlphaFoldDB" id="A0A368SJ56"/>
<dbReference type="EMBL" id="CM003536">
    <property type="protein sequence ID" value="RCV42447.1"/>
    <property type="molecule type" value="Genomic_DNA"/>
</dbReference>
<sequence length="69" mass="7556">MKSSALGGRTSECPSAFLACSVILSIGPMDWLISWREKANVVSCLVIVRRLDKFLGVVPRKKREHGALA</sequence>
<gene>
    <name evidence="1" type="ORF">SETIT_9G217300v2</name>
</gene>
<reference evidence="1" key="1">
    <citation type="journal article" date="2012" name="Nat. Biotechnol.">
        <title>Reference genome sequence of the model plant Setaria.</title>
        <authorList>
            <person name="Bennetzen J.L."/>
            <person name="Schmutz J."/>
            <person name="Wang H."/>
            <person name="Percifield R."/>
            <person name="Hawkins J."/>
            <person name="Pontaroli A.C."/>
            <person name="Estep M."/>
            <person name="Feng L."/>
            <person name="Vaughn J.N."/>
            <person name="Grimwood J."/>
            <person name="Jenkins J."/>
            <person name="Barry K."/>
            <person name="Lindquist E."/>
            <person name="Hellsten U."/>
            <person name="Deshpande S."/>
            <person name="Wang X."/>
            <person name="Wu X."/>
            <person name="Mitros T."/>
            <person name="Triplett J."/>
            <person name="Yang X."/>
            <person name="Ye C.Y."/>
            <person name="Mauro-Herrera M."/>
            <person name="Wang L."/>
            <person name="Li P."/>
            <person name="Sharma M."/>
            <person name="Sharma R."/>
            <person name="Ronald P.C."/>
            <person name="Panaud O."/>
            <person name="Kellogg E.A."/>
            <person name="Brutnell T.P."/>
            <person name="Doust A.N."/>
            <person name="Tuskan G.A."/>
            <person name="Rokhsar D."/>
            <person name="Devos K.M."/>
        </authorList>
    </citation>
    <scope>NUCLEOTIDE SEQUENCE [LARGE SCALE GENOMIC DNA]</scope>
    <source>
        <strain evidence="1">Yugu1</strain>
    </source>
</reference>
<accession>A0A368SJ56</accession>
<proteinExistence type="predicted"/>
<protein>
    <submittedName>
        <fullName evidence="1">Uncharacterized protein</fullName>
    </submittedName>
</protein>
<organism evidence="1">
    <name type="scientific">Setaria italica</name>
    <name type="common">Foxtail millet</name>
    <name type="synonym">Panicum italicum</name>
    <dbReference type="NCBI Taxonomy" id="4555"/>
    <lineage>
        <taxon>Eukaryota</taxon>
        <taxon>Viridiplantae</taxon>
        <taxon>Streptophyta</taxon>
        <taxon>Embryophyta</taxon>
        <taxon>Tracheophyta</taxon>
        <taxon>Spermatophyta</taxon>
        <taxon>Magnoliopsida</taxon>
        <taxon>Liliopsida</taxon>
        <taxon>Poales</taxon>
        <taxon>Poaceae</taxon>
        <taxon>PACMAD clade</taxon>
        <taxon>Panicoideae</taxon>
        <taxon>Panicodae</taxon>
        <taxon>Paniceae</taxon>
        <taxon>Cenchrinae</taxon>
        <taxon>Setaria</taxon>
    </lineage>
</organism>
<dbReference type="OrthoDB" id="1902912at2759"/>
<reference evidence="1" key="2">
    <citation type="submission" date="2015-07" db="EMBL/GenBank/DDBJ databases">
        <authorList>
            <person name="Noorani M."/>
        </authorList>
    </citation>
    <scope>NUCLEOTIDE SEQUENCE</scope>
    <source>
        <strain evidence="1">Yugu1</strain>
    </source>
</reference>
<name>A0A368SJ56_SETIT</name>